<protein>
    <submittedName>
        <fullName evidence="2">Uncharacterized protein</fullName>
    </submittedName>
</protein>
<dbReference type="AlphaFoldDB" id="A0A9P6AMU8"/>
<dbReference type="EMBL" id="MU129050">
    <property type="protein sequence ID" value="KAF9508774.1"/>
    <property type="molecule type" value="Genomic_DNA"/>
</dbReference>
<reference evidence="2" key="1">
    <citation type="journal article" date="2020" name="Nat. Commun.">
        <title>Large-scale genome sequencing of mycorrhizal fungi provides insights into the early evolution of symbiotic traits.</title>
        <authorList>
            <person name="Miyauchi S."/>
            <person name="Kiss E."/>
            <person name="Kuo A."/>
            <person name="Drula E."/>
            <person name="Kohler A."/>
            <person name="Sanchez-Garcia M."/>
            <person name="Morin E."/>
            <person name="Andreopoulos B."/>
            <person name="Barry K.W."/>
            <person name="Bonito G."/>
            <person name="Buee M."/>
            <person name="Carver A."/>
            <person name="Chen C."/>
            <person name="Cichocki N."/>
            <person name="Clum A."/>
            <person name="Culley D."/>
            <person name="Crous P.W."/>
            <person name="Fauchery L."/>
            <person name="Girlanda M."/>
            <person name="Hayes R.D."/>
            <person name="Keri Z."/>
            <person name="LaButti K."/>
            <person name="Lipzen A."/>
            <person name="Lombard V."/>
            <person name="Magnuson J."/>
            <person name="Maillard F."/>
            <person name="Murat C."/>
            <person name="Nolan M."/>
            <person name="Ohm R.A."/>
            <person name="Pangilinan J."/>
            <person name="Pereira M.F."/>
            <person name="Perotto S."/>
            <person name="Peter M."/>
            <person name="Pfister S."/>
            <person name="Riley R."/>
            <person name="Sitrit Y."/>
            <person name="Stielow J.B."/>
            <person name="Szollosi G."/>
            <person name="Zifcakova L."/>
            <person name="Stursova M."/>
            <person name="Spatafora J.W."/>
            <person name="Tedersoo L."/>
            <person name="Vaario L.M."/>
            <person name="Yamada A."/>
            <person name="Yan M."/>
            <person name="Wang P."/>
            <person name="Xu J."/>
            <person name="Bruns T."/>
            <person name="Baldrian P."/>
            <person name="Vilgalys R."/>
            <person name="Dunand C."/>
            <person name="Henrissat B."/>
            <person name="Grigoriev I.V."/>
            <person name="Hibbett D."/>
            <person name="Nagy L.G."/>
            <person name="Martin F.M."/>
        </authorList>
    </citation>
    <scope>NUCLEOTIDE SEQUENCE</scope>
    <source>
        <strain evidence="2">UP504</strain>
    </source>
</reference>
<sequence>MHILSLFAAYRRLYTLRLTPVTAIQIAYTAWKTRVAPSSLAALTPLRRRRGIPRGLVAASPQAGVRSYDPPYPPAASSGTAMAPLAINFSGYHGRTVDHSQVPFEAHPNLDHQPNPSTDRLSLPSPVYQEPSALKSIRNPAFTWPPSPSISGVHFATTTLRSP</sequence>
<evidence type="ECO:0000256" key="1">
    <source>
        <dbReference type="SAM" id="MobiDB-lite"/>
    </source>
</evidence>
<name>A0A9P6AMU8_9AGAM</name>
<accession>A0A9P6AMU8</accession>
<evidence type="ECO:0000313" key="2">
    <source>
        <dbReference type="EMBL" id="KAF9508774.1"/>
    </source>
</evidence>
<dbReference type="OrthoDB" id="2154091at2759"/>
<keyword evidence="3" id="KW-1185">Reference proteome</keyword>
<dbReference type="Proteomes" id="UP000886523">
    <property type="component" value="Unassembled WGS sequence"/>
</dbReference>
<organism evidence="2 3">
    <name type="scientific">Hydnum rufescens UP504</name>
    <dbReference type="NCBI Taxonomy" id="1448309"/>
    <lineage>
        <taxon>Eukaryota</taxon>
        <taxon>Fungi</taxon>
        <taxon>Dikarya</taxon>
        <taxon>Basidiomycota</taxon>
        <taxon>Agaricomycotina</taxon>
        <taxon>Agaricomycetes</taxon>
        <taxon>Cantharellales</taxon>
        <taxon>Hydnaceae</taxon>
        <taxon>Hydnum</taxon>
    </lineage>
</organism>
<proteinExistence type="predicted"/>
<feature type="region of interest" description="Disordered" evidence="1">
    <location>
        <begin position="105"/>
        <end position="126"/>
    </location>
</feature>
<evidence type="ECO:0000313" key="3">
    <source>
        <dbReference type="Proteomes" id="UP000886523"/>
    </source>
</evidence>
<comment type="caution">
    <text evidence="2">The sequence shown here is derived from an EMBL/GenBank/DDBJ whole genome shotgun (WGS) entry which is preliminary data.</text>
</comment>
<gene>
    <name evidence="2" type="ORF">BS47DRAFT_1350018</name>
</gene>